<protein>
    <submittedName>
        <fullName evidence="2">Ornithine cyclodeaminase/mu-crystallin family protein</fullName>
    </submittedName>
</protein>
<dbReference type="GO" id="GO:0019290">
    <property type="term" value="P:siderophore biosynthetic process"/>
    <property type="evidence" value="ECO:0007669"/>
    <property type="project" value="InterPro"/>
</dbReference>
<dbReference type="Proteomes" id="UP000027604">
    <property type="component" value="Chromosome I"/>
</dbReference>
<dbReference type="KEGG" id="jag:GJA_5088"/>
<dbReference type="PANTHER" id="PTHR13812">
    <property type="entry name" value="KETIMINE REDUCTASE MU-CRYSTALLIN"/>
    <property type="match status" value="1"/>
</dbReference>
<dbReference type="STRING" id="1349767.GJA_5088"/>
<dbReference type="PIRSF" id="PIRSF001439">
    <property type="entry name" value="CryM"/>
    <property type="match status" value="1"/>
</dbReference>
<feature type="transmembrane region" description="Helical" evidence="1">
    <location>
        <begin position="151"/>
        <end position="171"/>
    </location>
</feature>
<organism evidence="2 3">
    <name type="scientific">Janthinobacterium agaricidamnosum NBRC 102515 = DSM 9628</name>
    <dbReference type="NCBI Taxonomy" id="1349767"/>
    <lineage>
        <taxon>Bacteria</taxon>
        <taxon>Pseudomonadati</taxon>
        <taxon>Pseudomonadota</taxon>
        <taxon>Betaproteobacteria</taxon>
        <taxon>Burkholderiales</taxon>
        <taxon>Oxalobacteraceae</taxon>
        <taxon>Janthinobacterium</taxon>
    </lineage>
</organism>
<evidence type="ECO:0000313" key="3">
    <source>
        <dbReference type="Proteomes" id="UP000027604"/>
    </source>
</evidence>
<name>W0VCP5_9BURK</name>
<reference evidence="2 3" key="1">
    <citation type="journal article" date="2015" name="Genome Announc.">
        <title>Genome Sequence of Mushroom Soft-Rot Pathogen Janthinobacterium agaricidamnosum.</title>
        <authorList>
            <person name="Graupner K."/>
            <person name="Lackner G."/>
            <person name="Hertweck C."/>
        </authorList>
    </citation>
    <scope>NUCLEOTIDE SEQUENCE [LARGE SCALE GENOMIC DNA]</scope>
    <source>
        <strain evidence="3">NBRC 102515 / DSM 9628</strain>
    </source>
</reference>
<dbReference type="EMBL" id="HG322949">
    <property type="protein sequence ID" value="CDG85686.1"/>
    <property type="molecule type" value="Genomic_DNA"/>
</dbReference>
<dbReference type="InterPro" id="IPR036291">
    <property type="entry name" value="NAD(P)-bd_dom_sf"/>
</dbReference>
<keyword evidence="1" id="KW-0472">Membrane</keyword>
<sequence>MMNNATHRAAGPADQALPGLAVIGAAPIRQWIDSHPKRIFDLVSQAYLAYARGHAVNPDSYFLRFPDDTRNRIIALPCSMEQQDPIAGIKWIASFPDNIHAGLDRASALFILNDRRTGYPLACLEGSLISAARTAVSAVIGAHYLHGGDRHIARLGVVGCGLIALNVIAFFQRLGWRIDALSLIDTDIERARAFSRKSGIAGIACEVGTEIGAIADCDMVLFATTASRPHVSDPALFSHNPTVLHLSLRDLSPAIVLMSQNVVDDVEHSLKANTSLHLAEQETAGRAFIAGDIAQLIEARFVPDANRPRVFSPFGMGILDLSVAQAIWQDSEHDDVLTCPAFFPTPYSTLA</sequence>
<dbReference type="SUPFAM" id="SSF51735">
    <property type="entry name" value="NAD(P)-binding Rossmann-fold domains"/>
    <property type="match status" value="1"/>
</dbReference>
<dbReference type="InterPro" id="IPR023866">
    <property type="entry name" value="SbnB"/>
</dbReference>
<evidence type="ECO:0000313" key="2">
    <source>
        <dbReference type="EMBL" id="CDG85686.1"/>
    </source>
</evidence>
<keyword evidence="3" id="KW-1185">Reference proteome</keyword>
<keyword evidence="1" id="KW-0812">Transmembrane</keyword>
<dbReference type="PANTHER" id="PTHR13812:SF19">
    <property type="entry name" value="KETIMINE REDUCTASE MU-CRYSTALLIN"/>
    <property type="match status" value="1"/>
</dbReference>
<dbReference type="GO" id="GO:0016639">
    <property type="term" value="F:oxidoreductase activity, acting on the CH-NH2 group of donors, NAD or NADP as acceptor"/>
    <property type="evidence" value="ECO:0007669"/>
    <property type="project" value="InterPro"/>
</dbReference>
<dbReference type="GO" id="GO:0005737">
    <property type="term" value="C:cytoplasm"/>
    <property type="evidence" value="ECO:0007669"/>
    <property type="project" value="TreeGrafter"/>
</dbReference>
<dbReference type="RefSeq" id="WP_242404615.1">
    <property type="nucleotide sequence ID" value="NZ_BCTH01000044.1"/>
</dbReference>
<evidence type="ECO:0000256" key="1">
    <source>
        <dbReference type="SAM" id="Phobius"/>
    </source>
</evidence>
<dbReference type="PATRIC" id="fig|1349767.4.peg.1698"/>
<proteinExistence type="predicted"/>
<dbReference type="InterPro" id="IPR023401">
    <property type="entry name" value="ODC_N"/>
</dbReference>
<dbReference type="InterPro" id="IPR003462">
    <property type="entry name" value="ODC_Mu_crystall"/>
</dbReference>
<dbReference type="HOGENOM" id="CLU_042088_3_0_4"/>
<gene>
    <name evidence="2" type="ORF">GJA_5088</name>
</gene>
<dbReference type="Pfam" id="PF02423">
    <property type="entry name" value="OCD_Mu_crystall"/>
    <property type="match status" value="1"/>
</dbReference>
<dbReference type="eggNOG" id="COG2423">
    <property type="taxonomic scope" value="Bacteria"/>
</dbReference>
<dbReference type="NCBIfam" id="TIGR03944">
    <property type="entry name" value="dehyd_SbnB_fam"/>
    <property type="match status" value="1"/>
</dbReference>
<dbReference type="Gene3D" id="3.30.1780.10">
    <property type="entry name" value="ornithine cyclodeaminase, domain 1"/>
    <property type="match status" value="1"/>
</dbReference>
<accession>W0VCP5</accession>
<dbReference type="AlphaFoldDB" id="W0VCP5"/>
<dbReference type="Gene3D" id="3.40.50.720">
    <property type="entry name" value="NAD(P)-binding Rossmann-like Domain"/>
    <property type="match status" value="1"/>
</dbReference>
<keyword evidence="1" id="KW-1133">Transmembrane helix</keyword>